<protein>
    <recommendedName>
        <fullName evidence="3">Sel1 repeat family protein</fullName>
    </recommendedName>
</protein>
<dbReference type="EMBL" id="JWJG01000028">
    <property type="protein sequence ID" value="KIF83925.1"/>
    <property type="molecule type" value="Genomic_DNA"/>
</dbReference>
<dbReference type="PANTHER" id="PTHR11102:SF160">
    <property type="entry name" value="ERAD-ASSOCIATED E3 UBIQUITIN-PROTEIN LIGASE COMPONENT HRD3"/>
    <property type="match status" value="1"/>
</dbReference>
<evidence type="ECO:0000313" key="1">
    <source>
        <dbReference type="EMBL" id="KIF83925.1"/>
    </source>
</evidence>
<dbReference type="PANTHER" id="PTHR11102">
    <property type="entry name" value="SEL-1-LIKE PROTEIN"/>
    <property type="match status" value="1"/>
</dbReference>
<proteinExistence type="predicted"/>
<gene>
    <name evidence="1" type="ORF">TSA66_22405</name>
</gene>
<dbReference type="SMART" id="SM00671">
    <property type="entry name" value="SEL1"/>
    <property type="match status" value="4"/>
</dbReference>
<dbReference type="InterPro" id="IPR006597">
    <property type="entry name" value="Sel1-like"/>
</dbReference>
<evidence type="ECO:0008006" key="3">
    <source>
        <dbReference type="Google" id="ProtNLM"/>
    </source>
</evidence>
<dbReference type="Pfam" id="PF08238">
    <property type="entry name" value="Sel1"/>
    <property type="match status" value="5"/>
</dbReference>
<dbReference type="InterPro" id="IPR011990">
    <property type="entry name" value="TPR-like_helical_dom_sf"/>
</dbReference>
<name>A0A0C2BRU2_9BURK</name>
<dbReference type="AlphaFoldDB" id="A0A0C2BRU2"/>
<dbReference type="Proteomes" id="UP000031572">
    <property type="component" value="Unassembled WGS sequence"/>
</dbReference>
<dbReference type="STRING" id="709839.TSA66_22405"/>
<dbReference type="OrthoDB" id="9122776at2"/>
<comment type="caution">
    <text evidence="1">The sequence shown here is derived from an EMBL/GenBank/DDBJ whole genome shotgun (WGS) entry which is preliminary data.</text>
</comment>
<dbReference type="InterPro" id="IPR050767">
    <property type="entry name" value="Sel1_AlgK"/>
</dbReference>
<keyword evidence="2" id="KW-1185">Reference proteome</keyword>
<sequence length="501" mass="55426">MANREELLIIRAARAGQAAAQLKLGERYLFGGAGLPRSLPTALYWLDRAAQQDEKDAWLLIGSHVPFETVQQAGEPSKLCVWYERAFDAGVAQAGLVLAKLLLGQVGGAVSDAMRQKALRALQEAAQAGIAEAQWLLAQHIGHPGDSTTVPAAASPADNDAMLEWAQRAARSGVVQAQYALADHAWATTDYMAFLQWALPLARGLADQHEASRQWDVRDLDLLSRCAHALYRGGTYEPAEVVRFWEIVAQQGDREAQCALGLWYARMDESGRRVPAIPGLANYKKAIRWLSLAGEQGSVHAWYALSRIYLKPECSQRNLAEAQRYLEKAAQAGHGIAQLELGSSAWRTRRHHEDNDVRAAYWLQKAVSQGIAEARRLLEQAAVRATPAAWAKAARQRLTHDAADLYPLLDARIELAALFGLARSEALLIDLPAADRGHCLVVDIRAHHPHSKRRLILVQTAEERKLLDRVARLFEQLDCGPDGPEGNYRQRLYRLKTLLGN</sequence>
<reference evidence="1 2" key="1">
    <citation type="submission" date="2014-12" db="EMBL/GenBank/DDBJ databases">
        <title>Denitrispirillum autotrophicum gen. nov., sp. nov., Denitrifying, Facultatively Autotrophic Bacteria Isolated from Rice Paddy Soil.</title>
        <authorList>
            <person name="Ishii S."/>
            <person name="Ashida N."/>
            <person name="Ohno H."/>
            <person name="Otsuka S."/>
            <person name="Yokota A."/>
            <person name="Senoo K."/>
        </authorList>
    </citation>
    <scope>NUCLEOTIDE SEQUENCE [LARGE SCALE GENOMIC DNA]</scope>
    <source>
        <strain evidence="1 2">TSA66</strain>
    </source>
</reference>
<dbReference type="SUPFAM" id="SSF81901">
    <property type="entry name" value="HCP-like"/>
    <property type="match status" value="2"/>
</dbReference>
<dbReference type="RefSeq" id="WP_040042888.1">
    <property type="nucleotide sequence ID" value="NZ_JWJG01000028.1"/>
</dbReference>
<accession>A0A0C2BRU2</accession>
<organism evidence="1 2">
    <name type="scientific">Noviherbaspirillum autotrophicum</name>
    <dbReference type="NCBI Taxonomy" id="709839"/>
    <lineage>
        <taxon>Bacteria</taxon>
        <taxon>Pseudomonadati</taxon>
        <taxon>Pseudomonadota</taxon>
        <taxon>Betaproteobacteria</taxon>
        <taxon>Burkholderiales</taxon>
        <taxon>Oxalobacteraceae</taxon>
        <taxon>Noviherbaspirillum</taxon>
    </lineage>
</organism>
<evidence type="ECO:0000313" key="2">
    <source>
        <dbReference type="Proteomes" id="UP000031572"/>
    </source>
</evidence>
<dbReference type="Gene3D" id="1.25.40.10">
    <property type="entry name" value="Tetratricopeptide repeat domain"/>
    <property type="match status" value="2"/>
</dbReference>